<accession>A0A6C0BW51</accession>
<dbReference type="AlphaFoldDB" id="A0A6C0BW51"/>
<evidence type="ECO:0008006" key="3">
    <source>
        <dbReference type="Google" id="ProtNLM"/>
    </source>
</evidence>
<proteinExistence type="predicted"/>
<evidence type="ECO:0000256" key="1">
    <source>
        <dbReference type="SAM" id="Phobius"/>
    </source>
</evidence>
<protein>
    <recommendedName>
        <fullName evidence="3">PI-PLC Y-box domain-containing protein</fullName>
    </recommendedName>
</protein>
<dbReference type="EMBL" id="MN739271">
    <property type="protein sequence ID" value="QHS96330.1"/>
    <property type="molecule type" value="Genomic_DNA"/>
</dbReference>
<organism evidence="2">
    <name type="scientific">viral metagenome</name>
    <dbReference type="NCBI Taxonomy" id="1070528"/>
    <lineage>
        <taxon>unclassified sequences</taxon>
        <taxon>metagenomes</taxon>
        <taxon>organismal metagenomes</taxon>
    </lineage>
</organism>
<reference evidence="2" key="1">
    <citation type="journal article" date="2020" name="Nature">
        <title>Giant virus diversity and host interactions through global metagenomics.</title>
        <authorList>
            <person name="Schulz F."/>
            <person name="Roux S."/>
            <person name="Paez-Espino D."/>
            <person name="Jungbluth S."/>
            <person name="Walsh D.A."/>
            <person name="Denef V.J."/>
            <person name="McMahon K.D."/>
            <person name="Konstantinidis K.T."/>
            <person name="Eloe-Fadrosh E.A."/>
            <person name="Kyrpides N.C."/>
            <person name="Woyke T."/>
        </authorList>
    </citation>
    <scope>NUCLEOTIDE SEQUENCE</scope>
    <source>
        <strain evidence="2">GVMAG-M-3300020166-18</strain>
    </source>
</reference>
<keyword evidence="1" id="KW-1133">Transmembrane helix</keyword>
<keyword evidence="1" id="KW-0472">Membrane</keyword>
<evidence type="ECO:0000313" key="2">
    <source>
        <dbReference type="EMBL" id="QHS96330.1"/>
    </source>
</evidence>
<keyword evidence="1" id="KW-0812">Transmembrane</keyword>
<feature type="transmembrane region" description="Helical" evidence="1">
    <location>
        <begin position="7"/>
        <end position="27"/>
    </location>
</feature>
<sequence>MAESGNLIYIIGLLYSLIIIGIAMYIISKSAEETTRCNFLKDQDTSEGSRPSDIPASDDLTTAIRDAKITLGGSSLLVDAKPISYIYAKGDPTDQWNPTITPLGDSVLQDDGAMDISYSWGGEQRVSRLICNSGTFTIPDATAATGAAAADRFTAAAARAAAAAATEVTYKIDSNNRLVAKNGEVPRVVIDNTPILVDAKFDQVTSYNGGGILLQSLTSPGVCLINPSLIDNYDWQTNNQIEEARRGKLKKYSKYSNNCLLNYQFKTAYNCCAVNSPKNSFVSECALKYCIDNGAKCLDFEIFSVNDRAVVGVSSKIGNTNMKESYNDLNLEDVLDTIQIRMTPNVPLILYLRIKSNRIELLERVQEALGNTTLTKHMVYSNNNYGKLWECGRWKKDKKDDAGEVSRDIMKENISKFHVTENVIIALDVSETKWSQDAAQGRITTVIDERLSPLWKIVNLMAPGQIENISMNKISTKTEAEKAEIMLNAKSKLYFVQPDPVYPFQHDFTEENGALDIGCQLVAAPLQYTKKPNIKKYEDAFDDYRYKPKLTDAQNTDVF</sequence>
<name>A0A6C0BW51_9ZZZZ</name>